<keyword evidence="1 2" id="KW-0238">DNA-binding</keyword>
<reference evidence="6" key="1">
    <citation type="submission" date="2015-07" db="EMBL/GenBank/DDBJ databases">
        <title>Genome sequencing project for genomic taxonomy and phylogenomics of Bacillus-like bacteria.</title>
        <authorList>
            <person name="Liu B."/>
            <person name="Wang J."/>
            <person name="Zhu Y."/>
            <person name="Liu G."/>
            <person name="Chen Q."/>
            <person name="Chen Z."/>
            <person name="Lan J."/>
            <person name="Che J."/>
            <person name="Ge C."/>
            <person name="Shi H."/>
            <person name="Pan Z."/>
            <person name="Liu X."/>
        </authorList>
    </citation>
    <scope>NUCLEOTIDE SEQUENCE [LARGE SCALE GENOMIC DNA]</scope>
    <source>
        <strain evidence="6">DSM 9887</strain>
    </source>
</reference>
<evidence type="ECO:0000259" key="3">
    <source>
        <dbReference type="PROSITE" id="PS50977"/>
    </source>
</evidence>
<reference evidence="5" key="2">
    <citation type="submission" date="2015-07" db="EMBL/GenBank/DDBJ databases">
        <title>MeaNS - Measles Nucleotide Surveillance Program.</title>
        <authorList>
            <person name="Tran T."/>
            <person name="Druce J."/>
        </authorList>
    </citation>
    <scope>NUCLEOTIDE SEQUENCE</scope>
    <source>
        <strain evidence="5">DSM 9887</strain>
    </source>
</reference>
<evidence type="ECO:0000256" key="2">
    <source>
        <dbReference type="PROSITE-ProRule" id="PRU00335"/>
    </source>
</evidence>
<evidence type="ECO:0000256" key="1">
    <source>
        <dbReference type="ARBA" id="ARBA00023125"/>
    </source>
</evidence>
<dbReference type="RefSeq" id="WP_049741387.1">
    <property type="nucleotide sequence ID" value="NZ_BJON01000018.1"/>
</dbReference>
<evidence type="ECO:0000313" key="6">
    <source>
        <dbReference type="Proteomes" id="UP000036834"/>
    </source>
</evidence>
<feature type="domain" description="HTH tetR-type" evidence="3">
    <location>
        <begin position="1"/>
        <end position="60"/>
    </location>
</feature>
<proteinExistence type="predicted"/>
<dbReference type="EMBL" id="LGIQ01000011">
    <property type="protein sequence ID" value="KNB69381.1"/>
    <property type="molecule type" value="Genomic_DNA"/>
</dbReference>
<dbReference type="PROSITE" id="PS50977">
    <property type="entry name" value="HTH_TETR_2"/>
    <property type="match status" value="1"/>
</dbReference>
<dbReference type="OrthoDB" id="509229at2"/>
<protein>
    <submittedName>
        <fullName evidence="4">TetR family transcriptional regulator</fullName>
    </submittedName>
</protein>
<dbReference type="Pfam" id="PF00440">
    <property type="entry name" value="TetR_N"/>
    <property type="match status" value="1"/>
</dbReference>
<dbReference type="PANTHER" id="PTHR43479:SF11">
    <property type="entry name" value="ACREF_ENVCD OPERON REPRESSOR-RELATED"/>
    <property type="match status" value="1"/>
</dbReference>
<dbReference type="PRINTS" id="PR00455">
    <property type="entry name" value="HTHTETR"/>
</dbReference>
<dbReference type="GO" id="GO:0003677">
    <property type="term" value="F:DNA binding"/>
    <property type="evidence" value="ECO:0007669"/>
    <property type="project" value="UniProtKB-UniRule"/>
</dbReference>
<dbReference type="PANTHER" id="PTHR43479">
    <property type="entry name" value="ACREF/ENVCD OPERON REPRESSOR-RELATED"/>
    <property type="match status" value="1"/>
</dbReference>
<evidence type="ECO:0000313" key="4">
    <source>
        <dbReference type="EMBL" id="GED70802.1"/>
    </source>
</evidence>
<dbReference type="SUPFAM" id="SSF46689">
    <property type="entry name" value="Homeodomain-like"/>
    <property type="match status" value="1"/>
</dbReference>
<accession>A0A0K9YL50</accession>
<evidence type="ECO:0000313" key="5">
    <source>
        <dbReference type="EMBL" id="KNB69381.1"/>
    </source>
</evidence>
<dbReference type="Proteomes" id="UP000319578">
    <property type="component" value="Unassembled WGS sequence"/>
</dbReference>
<evidence type="ECO:0000313" key="7">
    <source>
        <dbReference type="Proteomes" id="UP000319578"/>
    </source>
</evidence>
<dbReference type="STRING" id="54915.ADS79_26140"/>
<dbReference type="Gene3D" id="1.10.10.60">
    <property type="entry name" value="Homeodomain-like"/>
    <property type="match status" value="1"/>
</dbReference>
<dbReference type="InterPro" id="IPR036271">
    <property type="entry name" value="Tet_transcr_reg_TetR-rel_C_sf"/>
</dbReference>
<sequence>MTAQKIKDVSLKLFSQHGYDGTSLSDIAKEVGINKSSIYAHFKNKESIFMAVFDDALWDYNKHVEQLITEIQDQGVDEKLYRILCDVAHYYEQNQDLKLFLKRSALFPPTFLQEQLLSKSEASDQGLIKVLHSIFEEGIQRKIILEDHIDDLVQSYLCVLDGIFSGVPYHKSDYIQGQVNNIWRIFWKGIRA</sequence>
<dbReference type="Proteomes" id="UP000036834">
    <property type="component" value="Unassembled WGS sequence"/>
</dbReference>
<comment type="caution">
    <text evidence="5">The sequence shown here is derived from an EMBL/GenBank/DDBJ whole genome shotgun (WGS) entry which is preliminary data.</text>
</comment>
<reference evidence="4 7" key="3">
    <citation type="submission" date="2019-06" db="EMBL/GenBank/DDBJ databases">
        <title>Whole genome shotgun sequence of Brevibacillus reuszeri NBRC 15719.</title>
        <authorList>
            <person name="Hosoyama A."/>
            <person name="Uohara A."/>
            <person name="Ohji S."/>
            <person name="Ichikawa N."/>
        </authorList>
    </citation>
    <scope>NUCLEOTIDE SEQUENCE [LARGE SCALE GENOMIC DNA]</scope>
    <source>
        <strain evidence="4 7">NBRC 15719</strain>
    </source>
</reference>
<dbReference type="EMBL" id="BJON01000018">
    <property type="protein sequence ID" value="GED70802.1"/>
    <property type="molecule type" value="Genomic_DNA"/>
</dbReference>
<dbReference type="SUPFAM" id="SSF48498">
    <property type="entry name" value="Tetracyclin repressor-like, C-terminal domain"/>
    <property type="match status" value="1"/>
</dbReference>
<dbReference type="InterPro" id="IPR001647">
    <property type="entry name" value="HTH_TetR"/>
</dbReference>
<dbReference type="InterPro" id="IPR050624">
    <property type="entry name" value="HTH-type_Tx_Regulator"/>
</dbReference>
<dbReference type="PATRIC" id="fig|54915.3.peg.4396"/>
<dbReference type="InterPro" id="IPR009057">
    <property type="entry name" value="Homeodomain-like_sf"/>
</dbReference>
<gene>
    <name evidence="5" type="ORF">ADS79_26140</name>
    <name evidence="4" type="ORF">BRE01_45040</name>
</gene>
<keyword evidence="7" id="KW-1185">Reference proteome</keyword>
<dbReference type="AlphaFoldDB" id="A0A0K9YL50"/>
<dbReference type="Gene3D" id="1.10.357.10">
    <property type="entry name" value="Tetracycline Repressor, domain 2"/>
    <property type="match status" value="1"/>
</dbReference>
<organism evidence="5 6">
    <name type="scientific">Brevibacillus reuszeri</name>
    <dbReference type="NCBI Taxonomy" id="54915"/>
    <lineage>
        <taxon>Bacteria</taxon>
        <taxon>Bacillati</taxon>
        <taxon>Bacillota</taxon>
        <taxon>Bacilli</taxon>
        <taxon>Bacillales</taxon>
        <taxon>Paenibacillaceae</taxon>
        <taxon>Brevibacillus</taxon>
    </lineage>
</organism>
<feature type="DNA-binding region" description="H-T-H motif" evidence="2">
    <location>
        <begin position="23"/>
        <end position="42"/>
    </location>
</feature>
<name>A0A0K9YL50_9BACL</name>